<accession>A0A143YI32</accession>
<organism evidence="1 2">
    <name type="scientific">Trichococcus palustris</name>
    <dbReference type="NCBI Taxonomy" id="140314"/>
    <lineage>
        <taxon>Bacteria</taxon>
        <taxon>Bacillati</taxon>
        <taxon>Bacillota</taxon>
        <taxon>Bacilli</taxon>
        <taxon>Lactobacillales</taxon>
        <taxon>Carnobacteriaceae</taxon>
        <taxon>Trichococcus</taxon>
    </lineage>
</organism>
<name>A0A143YI32_9LACT</name>
<sequence>MEKYQNQINEIEALEAFRYLPTEYLKGSAVAFHKALQKFGFKVIENDELEYSEVGQK</sequence>
<dbReference type="RefSeq" id="WP_177194467.1">
    <property type="nucleotide sequence ID" value="NZ_FJNE01000003.1"/>
</dbReference>
<dbReference type="EMBL" id="FJNE01000003">
    <property type="protein sequence ID" value="CZQ89091.1"/>
    <property type="molecule type" value="Genomic_DNA"/>
</dbReference>
<evidence type="ECO:0000313" key="1">
    <source>
        <dbReference type="EMBL" id="CZQ89091.1"/>
    </source>
</evidence>
<reference evidence="1 2" key="1">
    <citation type="submission" date="2016-02" db="EMBL/GenBank/DDBJ databases">
        <authorList>
            <person name="Wen L."/>
            <person name="He K."/>
            <person name="Yang H."/>
        </authorList>
    </citation>
    <scope>NUCLEOTIDE SEQUENCE [LARGE SCALE GENOMIC DNA]</scope>
    <source>
        <strain evidence="1">Trichococcus palustris</strain>
    </source>
</reference>
<gene>
    <name evidence="1" type="ORF">Tpal_1091</name>
</gene>
<proteinExistence type="predicted"/>
<evidence type="ECO:0000313" key="2">
    <source>
        <dbReference type="Proteomes" id="UP000242754"/>
    </source>
</evidence>
<dbReference type="AlphaFoldDB" id="A0A143YI32"/>
<dbReference type="Proteomes" id="UP000242754">
    <property type="component" value="Unassembled WGS sequence"/>
</dbReference>
<protein>
    <submittedName>
        <fullName evidence="1">Uncharacterized protein</fullName>
    </submittedName>
</protein>
<keyword evidence="2" id="KW-1185">Reference proteome</keyword>